<dbReference type="OrthoDB" id="7273451at2"/>
<dbReference type="RefSeq" id="WP_091605934.1">
    <property type="nucleotide sequence ID" value="NZ_FMCX01000002.1"/>
</dbReference>
<name>A0A1C4WQQ3_9ACTN</name>
<keyword evidence="2" id="KW-0808">Transferase</keyword>
<sequence>MSVDDSILFAEWLRLREAADAAARAAELVDLVRAGPGPRVVHDLGCGTGSMGRWLAPRLPGAQEWIFHDRDEALLARAAAGMAGVRAADGAPVTVRTRPGDLTALTAADLAGASLITASALLDMLTAAELDRMVAACAGAGCPALLMVSVTGTVAFTPVEPLDAEFAAAFNDHQRRTVDGRTLLGPDAVDACAAAFDRHGLPVRRRPSPWRLGPEQSDLTVAWLTGWVAAACEQRPELAGEAEAYLRRRLGQAATGRLRVELGHDDLLAGVD</sequence>
<evidence type="ECO:0000313" key="3">
    <source>
        <dbReference type="Proteomes" id="UP000199504"/>
    </source>
</evidence>
<accession>A0A1C4WQQ3</accession>
<proteinExistence type="predicted"/>
<keyword evidence="2" id="KW-0489">Methyltransferase</keyword>
<dbReference type="STRING" id="262898.GA0070564_102441"/>
<dbReference type="Proteomes" id="UP000199504">
    <property type="component" value="Unassembled WGS sequence"/>
</dbReference>
<dbReference type="AlphaFoldDB" id="A0A1C4WQQ3"/>
<reference evidence="3" key="1">
    <citation type="submission" date="2016-06" db="EMBL/GenBank/DDBJ databases">
        <authorList>
            <person name="Varghese N."/>
            <person name="Submissions Spin"/>
        </authorList>
    </citation>
    <scope>NUCLEOTIDE SEQUENCE [LARGE SCALE GENOMIC DNA]</scope>
    <source>
        <strain evidence="3">DSM 44830</strain>
    </source>
</reference>
<evidence type="ECO:0000313" key="2">
    <source>
        <dbReference type="EMBL" id="SCE98499.1"/>
    </source>
</evidence>
<organism evidence="2 3">
    <name type="scientific">Micromonospora mirobrigensis</name>
    <dbReference type="NCBI Taxonomy" id="262898"/>
    <lineage>
        <taxon>Bacteria</taxon>
        <taxon>Bacillati</taxon>
        <taxon>Actinomycetota</taxon>
        <taxon>Actinomycetes</taxon>
        <taxon>Micromonosporales</taxon>
        <taxon>Micromonosporaceae</taxon>
        <taxon>Micromonospora</taxon>
    </lineage>
</organism>
<dbReference type="EMBL" id="FMCX01000002">
    <property type="protein sequence ID" value="SCE98499.1"/>
    <property type="molecule type" value="Genomic_DNA"/>
</dbReference>
<dbReference type="GO" id="GO:0008168">
    <property type="term" value="F:methyltransferase activity"/>
    <property type="evidence" value="ECO:0007669"/>
    <property type="project" value="UniProtKB-KW"/>
</dbReference>
<dbReference type="Gene3D" id="3.40.50.150">
    <property type="entry name" value="Vaccinia Virus protein VP39"/>
    <property type="match status" value="1"/>
</dbReference>
<feature type="domain" description="Methyltransferase" evidence="1">
    <location>
        <begin position="41"/>
        <end position="138"/>
    </location>
</feature>
<dbReference type="SUPFAM" id="SSF53335">
    <property type="entry name" value="S-adenosyl-L-methionine-dependent methyltransferases"/>
    <property type="match status" value="1"/>
</dbReference>
<protein>
    <submittedName>
        <fullName evidence="2">Methyltransferase domain</fullName>
    </submittedName>
</protein>
<dbReference type="Pfam" id="PF13649">
    <property type="entry name" value="Methyltransf_25"/>
    <property type="match status" value="1"/>
</dbReference>
<dbReference type="GO" id="GO:0032259">
    <property type="term" value="P:methylation"/>
    <property type="evidence" value="ECO:0007669"/>
    <property type="project" value="UniProtKB-KW"/>
</dbReference>
<dbReference type="InterPro" id="IPR029063">
    <property type="entry name" value="SAM-dependent_MTases_sf"/>
</dbReference>
<keyword evidence="3" id="KW-1185">Reference proteome</keyword>
<gene>
    <name evidence="2" type="ORF">GA0070564_102441</name>
</gene>
<evidence type="ECO:0000259" key="1">
    <source>
        <dbReference type="Pfam" id="PF13649"/>
    </source>
</evidence>
<dbReference type="InterPro" id="IPR041698">
    <property type="entry name" value="Methyltransf_25"/>
</dbReference>